<dbReference type="Proteomes" id="UP000000238">
    <property type="component" value="Chromosome"/>
</dbReference>
<dbReference type="STRING" id="349521.HCH_06298"/>
<proteinExistence type="predicted"/>
<protein>
    <submittedName>
        <fullName evidence="2">Uncharacterized protein</fullName>
    </submittedName>
</protein>
<dbReference type="HOGENOM" id="CLU_1684109_0_0_6"/>
<dbReference type="EMBL" id="CP000155">
    <property type="protein sequence ID" value="ABC32945.1"/>
    <property type="molecule type" value="Genomic_DNA"/>
</dbReference>
<keyword evidence="1" id="KW-0812">Transmembrane</keyword>
<evidence type="ECO:0000313" key="3">
    <source>
        <dbReference type="Proteomes" id="UP000000238"/>
    </source>
</evidence>
<feature type="transmembrane region" description="Helical" evidence="1">
    <location>
        <begin position="97"/>
        <end position="116"/>
    </location>
</feature>
<keyword evidence="1" id="KW-0472">Membrane</keyword>
<name>Q2S8S9_HAHCH</name>
<keyword evidence="3" id="KW-1185">Reference proteome</keyword>
<sequence length="156" mass="16872">MRLSPAKLLLVIQCSTVLLSALIMIEGSRVMHSDLVKGGLMIAICPLLLMFLGHRLGREWVIESLCALDDEVSPQESERNAAASLLRLSTICVSRTLLKLVGILLAVVVTPALLLPEILQTPDLWQQALTGSIAVILLLTAAQVTHNSLTSRPSMK</sequence>
<reference evidence="2 3" key="1">
    <citation type="journal article" date="2005" name="Nucleic Acids Res.">
        <title>Genomic blueprint of Hahella chejuensis, a marine microbe producing an algicidal agent.</title>
        <authorList>
            <person name="Jeong H."/>
            <person name="Yim J.H."/>
            <person name="Lee C."/>
            <person name="Choi S.-H."/>
            <person name="Park Y.K."/>
            <person name="Yoon S.H."/>
            <person name="Hur C.-G."/>
            <person name="Kang H.-Y."/>
            <person name="Kim D."/>
            <person name="Lee H.H."/>
            <person name="Park K.H."/>
            <person name="Park S.-H."/>
            <person name="Park H.-S."/>
            <person name="Lee H.K."/>
            <person name="Oh T.K."/>
            <person name="Kim J.F."/>
        </authorList>
    </citation>
    <scope>NUCLEOTIDE SEQUENCE [LARGE SCALE GENOMIC DNA]</scope>
    <source>
        <strain evidence="2 3">KCTC 2396</strain>
    </source>
</reference>
<dbReference type="AlphaFoldDB" id="Q2S8S9"/>
<evidence type="ECO:0000256" key="1">
    <source>
        <dbReference type="SAM" id="Phobius"/>
    </source>
</evidence>
<feature type="transmembrane region" description="Helical" evidence="1">
    <location>
        <begin position="35"/>
        <end position="52"/>
    </location>
</feature>
<gene>
    <name evidence="2" type="ordered locus">HCH_06298</name>
</gene>
<feature type="transmembrane region" description="Helical" evidence="1">
    <location>
        <begin position="128"/>
        <end position="149"/>
    </location>
</feature>
<accession>Q2S8S9</accession>
<organism evidence="2 3">
    <name type="scientific">Hahella chejuensis (strain KCTC 2396)</name>
    <dbReference type="NCBI Taxonomy" id="349521"/>
    <lineage>
        <taxon>Bacteria</taxon>
        <taxon>Pseudomonadati</taxon>
        <taxon>Pseudomonadota</taxon>
        <taxon>Gammaproteobacteria</taxon>
        <taxon>Oceanospirillales</taxon>
        <taxon>Hahellaceae</taxon>
        <taxon>Hahella</taxon>
    </lineage>
</organism>
<keyword evidence="1" id="KW-1133">Transmembrane helix</keyword>
<evidence type="ECO:0000313" key="2">
    <source>
        <dbReference type="EMBL" id="ABC32945.1"/>
    </source>
</evidence>
<dbReference type="RefSeq" id="WP_011400001.1">
    <property type="nucleotide sequence ID" value="NC_007645.1"/>
</dbReference>
<dbReference type="KEGG" id="hch:HCH_06298"/>
<dbReference type="OrthoDB" id="9893412at2"/>